<evidence type="ECO:0000256" key="4">
    <source>
        <dbReference type="ARBA" id="ARBA00023239"/>
    </source>
</evidence>
<comment type="cofactor">
    <cofactor evidence="1 6">
        <name>pyridoxal 5'-phosphate</name>
        <dbReference type="ChEBI" id="CHEBI:597326"/>
    </cofactor>
</comment>
<dbReference type="AlphaFoldDB" id="A0A1H1M884"/>
<dbReference type="STRING" id="546871.SAMN04488543_0568"/>
<dbReference type="InterPro" id="IPR036052">
    <property type="entry name" value="TrpB-like_PALP_sf"/>
</dbReference>
<evidence type="ECO:0000256" key="1">
    <source>
        <dbReference type="ARBA" id="ARBA00001933"/>
    </source>
</evidence>
<dbReference type="NCBIfam" id="TIGR00260">
    <property type="entry name" value="thrC"/>
    <property type="match status" value="1"/>
</dbReference>
<dbReference type="EC" id="4.2.3.1" evidence="5"/>
<dbReference type="GO" id="GO:0004795">
    <property type="term" value="F:threonine synthase activity"/>
    <property type="evidence" value="ECO:0007669"/>
    <property type="project" value="UniProtKB-UniRule"/>
</dbReference>
<dbReference type="SUPFAM" id="SSF53686">
    <property type="entry name" value="Tryptophan synthase beta subunit-like PLP-dependent enzymes"/>
    <property type="match status" value="1"/>
</dbReference>
<dbReference type="CDD" id="cd01563">
    <property type="entry name" value="Thr-synth_1"/>
    <property type="match status" value="1"/>
</dbReference>
<protein>
    <recommendedName>
        <fullName evidence="5">Threonine synthase</fullName>
        <ecNumber evidence="5">4.2.3.1</ecNumber>
    </recommendedName>
</protein>
<evidence type="ECO:0000256" key="6">
    <source>
        <dbReference type="PIRSR" id="PIRSR604450-51"/>
    </source>
</evidence>
<dbReference type="GO" id="GO:0003941">
    <property type="term" value="F:L-serine ammonia-lyase activity"/>
    <property type="evidence" value="ECO:0007669"/>
    <property type="project" value="TreeGrafter"/>
</dbReference>
<keyword evidence="4" id="KW-0456">Lyase</keyword>
<feature type="domain" description="Tryptophan synthase beta chain-like PALP" evidence="7">
    <location>
        <begin position="96"/>
        <end position="398"/>
    </location>
</feature>
<dbReference type="OrthoDB" id="9778118at2"/>
<evidence type="ECO:0000313" key="8">
    <source>
        <dbReference type="EMBL" id="SDR82752.1"/>
    </source>
</evidence>
<dbReference type="GO" id="GO:0009097">
    <property type="term" value="P:isoleucine biosynthetic process"/>
    <property type="evidence" value="ECO:0007669"/>
    <property type="project" value="TreeGrafter"/>
</dbReference>
<dbReference type="Proteomes" id="UP000199092">
    <property type="component" value="Chromosome I"/>
</dbReference>
<dbReference type="RefSeq" id="WP_091409902.1">
    <property type="nucleotide sequence ID" value="NZ_LT629749.1"/>
</dbReference>
<dbReference type="GO" id="GO:0004794">
    <property type="term" value="F:threonine deaminase activity"/>
    <property type="evidence" value="ECO:0007669"/>
    <property type="project" value="TreeGrafter"/>
</dbReference>
<reference evidence="8 9" key="1">
    <citation type="submission" date="2016-10" db="EMBL/GenBank/DDBJ databases">
        <authorList>
            <person name="de Groot N.N."/>
        </authorList>
    </citation>
    <scope>NUCLEOTIDE SEQUENCE [LARGE SCALE GENOMIC DNA]</scope>
    <source>
        <strain evidence="8 9">DSM 21741</strain>
    </source>
</reference>
<comment type="similarity">
    <text evidence="2">Belongs to the threonine synthase family.</text>
</comment>
<evidence type="ECO:0000256" key="2">
    <source>
        <dbReference type="ARBA" id="ARBA00005517"/>
    </source>
</evidence>
<dbReference type="GO" id="GO:0009088">
    <property type="term" value="P:threonine biosynthetic process"/>
    <property type="evidence" value="ECO:0007669"/>
    <property type="project" value="UniProtKB-UniRule"/>
</dbReference>
<accession>A0A1H1M884</accession>
<dbReference type="InterPro" id="IPR001926">
    <property type="entry name" value="TrpB-like_PALP"/>
</dbReference>
<feature type="modified residue" description="N6-(pyridoxal phosphate)lysine" evidence="6">
    <location>
        <position position="131"/>
    </location>
</feature>
<evidence type="ECO:0000313" key="9">
    <source>
        <dbReference type="Proteomes" id="UP000199092"/>
    </source>
</evidence>
<name>A0A1H1M884_9ACTN</name>
<dbReference type="InterPro" id="IPR050147">
    <property type="entry name" value="Ser/Thr_Dehydratase"/>
</dbReference>
<proteinExistence type="inferred from homology"/>
<dbReference type="Pfam" id="PF00291">
    <property type="entry name" value="PALP"/>
    <property type="match status" value="1"/>
</dbReference>
<keyword evidence="9" id="KW-1185">Reference proteome</keyword>
<organism evidence="8 9">
    <name type="scientific">Friedmanniella luteola</name>
    <dbReference type="NCBI Taxonomy" id="546871"/>
    <lineage>
        <taxon>Bacteria</taxon>
        <taxon>Bacillati</taxon>
        <taxon>Actinomycetota</taxon>
        <taxon>Actinomycetes</taxon>
        <taxon>Propionibacteriales</taxon>
        <taxon>Nocardioidaceae</taxon>
        <taxon>Friedmanniella</taxon>
    </lineage>
</organism>
<dbReference type="InterPro" id="IPR004450">
    <property type="entry name" value="Thr_synthase-like"/>
</dbReference>
<evidence type="ECO:0000256" key="5">
    <source>
        <dbReference type="NCBIfam" id="TIGR00260"/>
    </source>
</evidence>
<sequence>MTALATPSATSAGVPAPAGVRPGAFGNATHLVCRACGEKSSLGPFYACLECFGPLEVGYDFPTITRAQLEAGPKSIWRYAPLLPVPADIATFRSTDPGYTRLLDAANLAADLGLRKLWVKDDSGNPTHSFKDRVVAVALSAARELGLHVLACPSTGNLANAVAAAAARAGIKSVVFVPENLEHQKIIASAVYDTTLIAVQGSYDDVNKLASEIAAEEEGWAFVNVNVRPYYSEGSKTLAYEIAEQLGWRIPDQVVIPVASGSQLTKIDKGFAELVTLGLVEDKPWKIYGAQATGCSPISQAYRADLDFVPPVKPDTIAKSLAIGNPADGPYVLDVVRRTGGLIADVDDETVVQNIQRLARTEGVFAETAGGVTVGVTAKLIADGVLDPDAETVVINSGDGLKTLDAVSGRVGPKTTIPPRYDAFTDFWKGLDR</sequence>
<keyword evidence="3 6" id="KW-0663">Pyridoxal phosphate</keyword>
<dbReference type="GO" id="GO:0006567">
    <property type="term" value="P:L-threonine catabolic process"/>
    <property type="evidence" value="ECO:0007669"/>
    <property type="project" value="TreeGrafter"/>
</dbReference>
<dbReference type="PANTHER" id="PTHR48078">
    <property type="entry name" value="THREONINE DEHYDRATASE, MITOCHONDRIAL-RELATED"/>
    <property type="match status" value="1"/>
</dbReference>
<dbReference type="PANTHER" id="PTHR48078:SF6">
    <property type="entry name" value="L-THREONINE DEHYDRATASE CATABOLIC TDCB"/>
    <property type="match status" value="1"/>
</dbReference>
<dbReference type="EMBL" id="LT629749">
    <property type="protein sequence ID" value="SDR82752.1"/>
    <property type="molecule type" value="Genomic_DNA"/>
</dbReference>
<dbReference type="Gene3D" id="3.40.50.1100">
    <property type="match status" value="2"/>
</dbReference>
<gene>
    <name evidence="8" type="ORF">SAMN04488543_0568</name>
</gene>
<evidence type="ECO:0000259" key="7">
    <source>
        <dbReference type="Pfam" id="PF00291"/>
    </source>
</evidence>
<dbReference type="GO" id="GO:0006565">
    <property type="term" value="P:L-serine catabolic process"/>
    <property type="evidence" value="ECO:0007669"/>
    <property type="project" value="TreeGrafter"/>
</dbReference>
<evidence type="ECO:0000256" key="3">
    <source>
        <dbReference type="ARBA" id="ARBA00022898"/>
    </source>
</evidence>